<protein>
    <submittedName>
        <fullName evidence="1">Uncharacterized protein</fullName>
    </submittedName>
</protein>
<name>A0ABQ7C5L1_BRACR</name>
<accession>A0ABQ7C5L1</accession>
<keyword evidence="2" id="KW-1185">Reference proteome</keyword>
<reference evidence="1 2" key="1">
    <citation type="journal article" date="2020" name="BMC Genomics">
        <title>Intraspecific diversification of the crop wild relative Brassica cretica Lam. using demographic model selection.</title>
        <authorList>
            <person name="Kioukis A."/>
            <person name="Michalopoulou V.A."/>
            <person name="Briers L."/>
            <person name="Pirintsos S."/>
            <person name="Studholme D.J."/>
            <person name="Pavlidis P."/>
            <person name="Sarris P.F."/>
        </authorList>
    </citation>
    <scope>NUCLEOTIDE SEQUENCE [LARGE SCALE GENOMIC DNA]</scope>
    <source>
        <strain evidence="2">cv. PFS-1207/04</strain>
    </source>
</reference>
<dbReference type="Proteomes" id="UP000266723">
    <property type="component" value="Unassembled WGS sequence"/>
</dbReference>
<comment type="caution">
    <text evidence="1">The sequence shown here is derived from an EMBL/GenBank/DDBJ whole genome shotgun (WGS) entry which is preliminary data.</text>
</comment>
<dbReference type="EMBL" id="QGKV02000832">
    <property type="protein sequence ID" value="KAF3547329.1"/>
    <property type="molecule type" value="Genomic_DNA"/>
</dbReference>
<proteinExistence type="predicted"/>
<sequence>MSSKQIEREWQRGRTVVVVVSDDNGGDERWWERKGCSRGNLLGYRVEEVVVEREGSSDSFRLELDSRDSVAFVALNGWPFTRDEILSLRS</sequence>
<gene>
    <name evidence="1" type="ORF">DY000_02008799</name>
</gene>
<organism evidence="1 2">
    <name type="scientific">Brassica cretica</name>
    <name type="common">Mustard</name>
    <dbReference type="NCBI Taxonomy" id="69181"/>
    <lineage>
        <taxon>Eukaryota</taxon>
        <taxon>Viridiplantae</taxon>
        <taxon>Streptophyta</taxon>
        <taxon>Embryophyta</taxon>
        <taxon>Tracheophyta</taxon>
        <taxon>Spermatophyta</taxon>
        <taxon>Magnoliopsida</taxon>
        <taxon>eudicotyledons</taxon>
        <taxon>Gunneridae</taxon>
        <taxon>Pentapetalae</taxon>
        <taxon>rosids</taxon>
        <taxon>malvids</taxon>
        <taxon>Brassicales</taxon>
        <taxon>Brassicaceae</taxon>
        <taxon>Brassiceae</taxon>
        <taxon>Brassica</taxon>
    </lineage>
</organism>
<evidence type="ECO:0000313" key="2">
    <source>
        <dbReference type="Proteomes" id="UP000266723"/>
    </source>
</evidence>
<evidence type="ECO:0000313" key="1">
    <source>
        <dbReference type="EMBL" id="KAF3547329.1"/>
    </source>
</evidence>